<proteinExistence type="predicted"/>
<keyword evidence="3" id="KW-1185">Reference proteome</keyword>
<reference evidence="2 3" key="1">
    <citation type="submission" date="2012-05" db="EMBL/GenBank/DDBJ databases">
        <authorList>
            <person name="Weinstock G."/>
            <person name="Sodergren E."/>
            <person name="Lobos E.A."/>
            <person name="Fulton L."/>
            <person name="Fulton R."/>
            <person name="Courtney L."/>
            <person name="Fronick C."/>
            <person name="O'Laughlin M."/>
            <person name="Godfrey J."/>
            <person name="Wilson R.M."/>
            <person name="Miner T."/>
            <person name="Farmer C."/>
            <person name="Delehaunty K."/>
            <person name="Cordes M."/>
            <person name="Minx P."/>
            <person name="Tomlinson C."/>
            <person name="Chen J."/>
            <person name="Wollam A."/>
            <person name="Pepin K.H."/>
            <person name="Bhonagiri V."/>
            <person name="Zhang X."/>
            <person name="Suruliraj S."/>
            <person name="Warren W."/>
            <person name="Mitreva M."/>
            <person name="Mardis E.R."/>
            <person name="Wilson R.K."/>
        </authorList>
    </citation>
    <scope>NUCLEOTIDE SEQUENCE [LARGE SCALE GENOMIC DNA]</scope>
    <source>
        <strain evidence="2 3">KON</strain>
    </source>
</reference>
<evidence type="ECO:0000313" key="2">
    <source>
        <dbReference type="EMBL" id="EKY17461.1"/>
    </source>
</evidence>
<sequence>MIPLASFIFYKCKSEYIRKSLYIYMNIYKVLIIIPVKYVH</sequence>
<keyword evidence="1" id="KW-1133">Transmembrane helix</keyword>
<accession>A0ABN0IIB4</accession>
<keyword evidence="1" id="KW-0472">Membrane</keyword>
<name>A0ABN0IIB4_9FIRM</name>
<evidence type="ECO:0000256" key="1">
    <source>
        <dbReference type="SAM" id="Phobius"/>
    </source>
</evidence>
<protein>
    <submittedName>
        <fullName evidence="2">Uncharacterized protein</fullName>
    </submittedName>
</protein>
<feature type="transmembrane region" description="Helical" evidence="1">
    <location>
        <begin position="21"/>
        <end position="39"/>
    </location>
</feature>
<gene>
    <name evidence="2" type="ORF">HMPREF0870_01871</name>
</gene>
<dbReference type="Proteomes" id="UP000010412">
    <property type="component" value="Unassembled WGS sequence"/>
</dbReference>
<dbReference type="EMBL" id="AMEX01000058">
    <property type="protein sequence ID" value="EKY17461.1"/>
    <property type="molecule type" value="Genomic_DNA"/>
</dbReference>
<evidence type="ECO:0000313" key="3">
    <source>
        <dbReference type="Proteomes" id="UP000010412"/>
    </source>
</evidence>
<organism evidence="2 3">
    <name type="scientific">Veillonella atypica KON</name>
    <dbReference type="NCBI Taxonomy" id="1128111"/>
    <lineage>
        <taxon>Bacteria</taxon>
        <taxon>Bacillati</taxon>
        <taxon>Bacillota</taxon>
        <taxon>Negativicutes</taxon>
        <taxon>Veillonellales</taxon>
        <taxon>Veillonellaceae</taxon>
        <taxon>Veillonella</taxon>
    </lineage>
</organism>
<keyword evidence="1" id="KW-0812">Transmembrane</keyword>
<comment type="caution">
    <text evidence="2">The sequence shown here is derived from an EMBL/GenBank/DDBJ whole genome shotgun (WGS) entry which is preliminary data.</text>
</comment>